<keyword evidence="9" id="KW-1185">Reference proteome</keyword>
<evidence type="ECO:0000256" key="1">
    <source>
        <dbReference type="ARBA" id="ARBA00004370"/>
    </source>
</evidence>
<keyword evidence="4 5" id="KW-0472">Membrane</keyword>
<keyword evidence="3 5" id="KW-1133">Transmembrane helix</keyword>
<evidence type="ECO:0000256" key="3">
    <source>
        <dbReference type="ARBA" id="ARBA00022989"/>
    </source>
</evidence>
<feature type="domain" description="G-protein coupled receptors family 1 profile" evidence="6">
    <location>
        <begin position="1"/>
        <end position="212"/>
    </location>
</feature>
<dbReference type="EMBL" id="JAODUO010000529">
    <property type="protein sequence ID" value="KAK2178746.1"/>
    <property type="molecule type" value="Genomic_DNA"/>
</dbReference>
<protein>
    <recommendedName>
        <fullName evidence="6">G-protein coupled receptors family 1 profile domain-containing protein</fullName>
    </recommendedName>
</protein>
<accession>A0AAD9KWK5</accession>
<dbReference type="InterPro" id="IPR017452">
    <property type="entry name" value="GPCR_Rhodpsn_7TM"/>
</dbReference>
<dbReference type="PRINTS" id="PR00237">
    <property type="entry name" value="GPCRRHODOPSN"/>
</dbReference>
<feature type="transmembrane region" description="Helical" evidence="5">
    <location>
        <begin position="68"/>
        <end position="89"/>
    </location>
</feature>
<evidence type="ECO:0000256" key="2">
    <source>
        <dbReference type="ARBA" id="ARBA00022692"/>
    </source>
</evidence>
<evidence type="ECO:0000313" key="7">
    <source>
        <dbReference type="EMBL" id="KAK2148544.1"/>
    </source>
</evidence>
<dbReference type="Gene3D" id="1.20.1070.10">
    <property type="entry name" value="Rhodopsin 7-helix transmembrane proteins"/>
    <property type="match status" value="2"/>
</dbReference>
<dbReference type="PROSITE" id="PS50262">
    <property type="entry name" value="G_PROTEIN_RECEP_F1_2"/>
    <property type="match status" value="1"/>
</dbReference>
<feature type="transmembrane region" description="Helical" evidence="5">
    <location>
        <begin position="101"/>
        <end position="126"/>
    </location>
</feature>
<dbReference type="InterPro" id="IPR000276">
    <property type="entry name" value="GPCR_Rhodpsn"/>
</dbReference>
<dbReference type="SUPFAM" id="SSF81321">
    <property type="entry name" value="Family A G protein-coupled receptor-like"/>
    <property type="match status" value="1"/>
</dbReference>
<dbReference type="PANTHER" id="PTHR46641:SF2">
    <property type="entry name" value="FMRFAMIDE RECEPTOR"/>
    <property type="match status" value="1"/>
</dbReference>
<name>A0AAD9KWK5_RIDPI</name>
<comment type="caution">
    <text evidence="8">The sequence shown here is derived from an EMBL/GenBank/DDBJ whole genome shotgun (WGS) entry which is preliminary data.</text>
</comment>
<evidence type="ECO:0000256" key="4">
    <source>
        <dbReference type="ARBA" id="ARBA00023136"/>
    </source>
</evidence>
<evidence type="ECO:0000313" key="9">
    <source>
        <dbReference type="Proteomes" id="UP001209878"/>
    </source>
</evidence>
<evidence type="ECO:0000259" key="6">
    <source>
        <dbReference type="PROSITE" id="PS50262"/>
    </source>
</evidence>
<feature type="transmembrane region" description="Helical" evidence="5">
    <location>
        <begin position="28"/>
        <end position="47"/>
    </location>
</feature>
<dbReference type="PANTHER" id="PTHR46641">
    <property type="entry name" value="FMRFAMIDE RECEPTOR-RELATED"/>
    <property type="match status" value="1"/>
</dbReference>
<keyword evidence="2 5" id="KW-0812">Transmembrane</keyword>
<dbReference type="AlphaFoldDB" id="A0AAD9KWK5"/>
<dbReference type="InterPro" id="IPR052954">
    <property type="entry name" value="GPCR-Ligand_Int"/>
</dbReference>
<dbReference type="GO" id="GO:0016020">
    <property type="term" value="C:membrane"/>
    <property type="evidence" value="ECO:0007669"/>
    <property type="project" value="UniProtKB-SubCell"/>
</dbReference>
<evidence type="ECO:0000313" key="8">
    <source>
        <dbReference type="EMBL" id="KAK2178746.1"/>
    </source>
</evidence>
<feature type="transmembrane region" description="Helical" evidence="5">
    <location>
        <begin position="192"/>
        <end position="216"/>
    </location>
</feature>
<organism evidence="8 9">
    <name type="scientific">Ridgeia piscesae</name>
    <name type="common">Tubeworm</name>
    <dbReference type="NCBI Taxonomy" id="27915"/>
    <lineage>
        <taxon>Eukaryota</taxon>
        <taxon>Metazoa</taxon>
        <taxon>Spiralia</taxon>
        <taxon>Lophotrochozoa</taxon>
        <taxon>Annelida</taxon>
        <taxon>Polychaeta</taxon>
        <taxon>Sedentaria</taxon>
        <taxon>Canalipalpata</taxon>
        <taxon>Sabellida</taxon>
        <taxon>Siboglinidae</taxon>
        <taxon>Ridgeia</taxon>
    </lineage>
</organism>
<reference evidence="8" key="1">
    <citation type="journal article" date="2023" name="Mol. Biol. Evol.">
        <title>Third-Generation Sequencing Reveals the Adaptive Role of the Epigenome in Three Deep-Sea Polychaetes.</title>
        <authorList>
            <person name="Perez M."/>
            <person name="Aroh O."/>
            <person name="Sun Y."/>
            <person name="Lan Y."/>
            <person name="Juniper S.K."/>
            <person name="Young C.R."/>
            <person name="Angers B."/>
            <person name="Qian P.Y."/>
        </authorList>
    </citation>
    <scope>NUCLEOTIDE SEQUENCE</scope>
    <source>
        <strain evidence="8">R07B-5</strain>
    </source>
</reference>
<dbReference type="EMBL" id="JAODUO010003172">
    <property type="protein sequence ID" value="KAK2148544.1"/>
    <property type="molecule type" value="Genomic_DNA"/>
</dbReference>
<gene>
    <name evidence="7" type="ORF">NP493_3164g00008</name>
    <name evidence="8" type="ORF">NP493_528g00030</name>
</gene>
<sequence length="238" mass="27174">MKYNDDYAMNISVEELNFKNVEHYCEAIIHPVIFTIGVTGNVVNLVVFTRQRMRHGKSDIEKAATMGLMFLAVSDMMYCVIGLMTHGPMALDATAKHAYTIIWSIFGNVVPLLTLAFCNVRFLVVIYHSQDRFTPRSSGDTARRNPLLNSTTVTFALIICFFFLLVCPAIVVKFIGNFVAEFSHKAYYRFQLTLVITNTMLAFNFAVNFLLYCYALRDFRKTLMNMVNWSVLAFGHVH</sequence>
<evidence type="ECO:0000256" key="5">
    <source>
        <dbReference type="SAM" id="Phobius"/>
    </source>
</evidence>
<dbReference type="Proteomes" id="UP001209878">
    <property type="component" value="Unassembled WGS sequence"/>
</dbReference>
<comment type="subcellular location">
    <subcellularLocation>
        <location evidence="1">Membrane</location>
    </subcellularLocation>
</comment>
<feature type="transmembrane region" description="Helical" evidence="5">
    <location>
        <begin position="147"/>
        <end position="172"/>
    </location>
</feature>
<dbReference type="GO" id="GO:0004930">
    <property type="term" value="F:G protein-coupled receptor activity"/>
    <property type="evidence" value="ECO:0007669"/>
    <property type="project" value="InterPro"/>
</dbReference>
<proteinExistence type="predicted"/>